<gene>
    <name evidence="7" type="ORF">JF922_21500</name>
</gene>
<feature type="transmembrane region" description="Helical" evidence="5">
    <location>
        <begin position="167"/>
        <end position="188"/>
    </location>
</feature>
<dbReference type="Pfam" id="PF07690">
    <property type="entry name" value="MFS_1"/>
    <property type="match status" value="1"/>
</dbReference>
<evidence type="ECO:0000259" key="6">
    <source>
        <dbReference type="PROSITE" id="PS50850"/>
    </source>
</evidence>
<dbReference type="AlphaFoldDB" id="A0A934KEE4"/>
<reference evidence="7" key="1">
    <citation type="submission" date="2020-10" db="EMBL/GenBank/DDBJ databases">
        <title>Ca. Dormibacterota MAGs.</title>
        <authorList>
            <person name="Montgomery K."/>
        </authorList>
    </citation>
    <scope>NUCLEOTIDE SEQUENCE [LARGE SCALE GENOMIC DNA]</scope>
    <source>
        <strain evidence="7">SC8812_S17_10</strain>
    </source>
</reference>
<feature type="transmembrane region" description="Helical" evidence="5">
    <location>
        <begin position="243"/>
        <end position="262"/>
    </location>
</feature>
<keyword evidence="2 5" id="KW-0812">Transmembrane</keyword>
<evidence type="ECO:0000313" key="7">
    <source>
        <dbReference type="EMBL" id="MBJ7600630.1"/>
    </source>
</evidence>
<dbReference type="Gene3D" id="1.20.1250.20">
    <property type="entry name" value="MFS general substrate transporter like domains"/>
    <property type="match status" value="2"/>
</dbReference>
<dbReference type="PANTHER" id="PTHR23520:SF5">
    <property type="entry name" value="TRANSPORTER, PUTATIVE (AFU_ORTHOLOGUE AFUA_3G04000)-RELATED"/>
    <property type="match status" value="1"/>
</dbReference>
<evidence type="ECO:0000256" key="5">
    <source>
        <dbReference type="SAM" id="Phobius"/>
    </source>
</evidence>
<evidence type="ECO:0000256" key="1">
    <source>
        <dbReference type="ARBA" id="ARBA00004651"/>
    </source>
</evidence>
<keyword evidence="8" id="KW-1185">Reference proteome</keyword>
<evidence type="ECO:0000256" key="3">
    <source>
        <dbReference type="ARBA" id="ARBA00022989"/>
    </source>
</evidence>
<feature type="transmembrane region" description="Helical" evidence="5">
    <location>
        <begin position="143"/>
        <end position="161"/>
    </location>
</feature>
<keyword evidence="3 5" id="KW-1133">Transmembrane helix</keyword>
<keyword evidence="4 5" id="KW-0472">Membrane</keyword>
<dbReference type="PANTHER" id="PTHR23520">
    <property type="entry name" value="TRANSPORTER, PUTATIVE (AFU_ORTHOLOGUE AFUA_3G04000)-RELATED"/>
    <property type="match status" value="1"/>
</dbReference>
<dbReference type="RefSeq" id="WP_338204600.1">
    <property type="nucleotide sequence ID" value="NZ_JAEKNR010000216.1"/>
</dbReference>
<dbReference type="InterPro" id="IPR036259">
    <property type="entry name" value="MFS_trans_sf"/>
</dbReference>
<organism evidence="7 8">
    <name type="scientific">Candidatus Nephthysia bennettiae</name>
    <dbReference type="NCBI Taxonomy" id="3127016"/>
    <lineage>
        <taxon>Bacteria</taxon>
        <taxon>Bacillati</taxon>
        <taxon>Candidatus Dormiibacterota</taxon>
        <taxon>Candidatus Dormibacteria</taxon>
        <taxon>Candidatus Dormibacterales</taxon>
        <taxon>Candidatus Dormibacteraceae</taxon>
        <taxon>Candidatus Nephthysia</taxon>
    </lineage>
</organism>
<dbReference type="EMBL" id="JAEKNR010000216">
    <property type="protein sequence ID" value="MBJ7600630.1"/>
    <property type="molecule type" value="Genomic_DNA"/>
</dbReference>
<feature type="domain" description="Major facilitator superfamily (MFS) profile" evidence="6">
    <location>
        <begin position="205"/>
        <end position="392"/>
    </location>
</feature>
<feature type="transmembrane region" description="Helical" evidence="5">
    <location>
        <begin position="209"/>
        <end position="231"/>
    </location>
</feature>
<dbReference type="SUPFAM" id="SSF103473">
    <property type="entry name" value="MFS general substrate transporter"/>
    <property type="match status" value="1"/>
</dbReference>
<feature type="transmembrane region" description="Helical" evidence="5">
    <location>
        <begin position="77"/>
        <end position="95"/>
    </location>
</feature>
<evidence type="ECO:0000256" key="2">
    <source>
        <dbReference type="ARBA" id="ARBA00022692"/>
    </source>
</evidence>
<feature type="transmembrane region" description="Helical" evidence="5">
    <location>
        <begin position="42"/>
        <end position="65"/>
    </location>
</feature>
<protein>
    <submittedName>
        <fullName evidence="7">MFS transporter</fullName>
    </submittedName>
</protein>
<dbReference type="InterPro" id="IPR020846">
    <property type="entry name" value="MFS_dom"/>
</dbReference>
<dbReference type="PROSITE" id="PS50850">
    <property type="entry name" value="MFS"/>
    <property type="match status" value="1"/>
</dbReference>
<dbReference type="InterPro" id="IPR011701">
    <property type="entry name" value="MFS"/>
</dbReference>
<accession>A0A934KEE4</accession>
<evidence type="ECO:0000256" key="4">
    <source>
        <dbReference type="ARBA" id="ARBA00023136"/>
    </source>
</evidence>
<dbReference type="Proteomes" id="UP000612893">
    <property type="component" value="Unassembled WGS sequence"/>
</dbReference>
<name>A0A934KEE4_9BACT</name>
<feature type="transmembrane region" description="Helical" evidence="5">
    <location>
        <begin position="19"/>
        <end position="36"/>
    </location>
</feature>
<dbReference type="GO" id="GO:0005886">
    <property type="term" value="C:plasma membrane"/>
    <property type="evidence" value="ECO:0007669"/>
    <property type="project" value="UniProtKB-SubCell"/>
</dbReference>
<evidence type="ECO:0000313" key="8">
    <source>
        <dbReference type="Proteomes" id="UP000612893"/>
    </source>
</evidence>
<feature type="transmembrane region" description="Helical" evidence="5">
    <location>
        <begin position="283"/>
        <end position="304"/>
    </location>
</feature>
<sequence>MDEGAGGSWDLRLLMATRVLRAFGFGFAAVLLGIHLERRGLSPLLIGIVLTVGLLAAALTSLAAAGLSGRLGRRRTLALTGVLMMLSGVLLVVAAQPWQLILAGATGMLGAASSDVGPFLAIEQAALTESVSASGRNRAFARYSLLGGFATMAGGLAAALGDQLGTTFFFGLYAALGLLTALLPLLVSPAVERDRRGPTFAAWRPLMKLNAVLALDSFAGAFMAVTLVSYWLHVRFGADSSVLGPLFGALALLQSLSYEVAGRLADRIGLINTMVFTHAPAQLLVFAVPFAPSLGWAIALLLGIGCLSEMDVPARQAYLASIVRPAEREGAIALVGATRTFSQVLAPTVAGAAIQVAAYGVPFFATATLKLVFLGVLYAGWRGRPAEHEVAR</sequence>
<comment type="subcellular location">
    <subcellularLocation>
        <location evidence="1">Cell membrane</location>
        <topology evidence="1">Multi-pass membrane protein</topology>
    </subcellularLocation>
</comment>
<feature type="transmembrane region" description="Helical" evidence="5">
    <location>
        <begin position="356"/>
        <end position="379"/>
    </location>
</feature>
<proteinExistence type="predicted"/>
<comment type="caution">
    <text evidence="7">The sequence shown here is derived from an EMBL/GenBank/DDBJ whole genome shotgun (WGS) entry which is preliminary data.</text>
</comment>